<evidence type="ECO:0000313" key="10">
    <source>
        <dbReference type="Proteomes" id="UP001501020"/>
    </source>
</evidence>
<gene>
    <name evidence="9" type="ORF">GCM10009727_50220</name>
</gene>
<dbReference type="Gene3D" id="2.40.110.10">
    <property type="entry name" value="Butyryl-CoA Dehydrogenase, subunit A, domain 2"/>
    <property type="match status" value="1"/>
</dbReference>
<protein>
    <submittedName>
        <fullName evidence="9">Acyl-CoA dehydrogenase</fullName>
    </submittedName>
</protein>
<keyword evidence="3 5" id="KW-0285">Flavoprotein</keyword>
<feature type="domain" description="Acyl-CoA oxidase/dehydrogenase middle" evidence="8">
    <location>
        <begin position="133"/>
        <end position="228"/>
    </location>
</feature>
<keyword evidence="5" id="KW-0560">Oxidoreductase</keyword>
<comment type="similarity">
    <text evidence="2 5">Belongs to the acyl-CoA dehydrogenase family.</text>
</comment>
<dbReference type="Pfam" id="PF00441">
    <property type="entry name" value="Acyl-CoA_dh_1"/>
    <property type="match status" value="1"/>
</dbReference>
<keyword evidence="10" id="KW-1185">Reference proteome</keyword>
<evidence type="ECO:0000313" key="9">
    <source>
        <dbReference type="EMBL" id="GAA2147787.1"/>
    </source>
</evidence>
<reference evidence="9 10" key="1">
    <citation type="journal article" date="2019" name="Int. J. Syst. Evol. Microbiol.">
        <title>The Global Catalogue of Microorganisms (GCM) 10K type strain sequencing project: providing services to taxonomists for standard genome sequencing and annotation.</title>
        <authorList>
            <consortium name="The Broad Institute Genomics Platform"/>
            <consortium name="The Broad Institute Genome Sequencing Center for Infectious Disease"/>
            <person name="Wu L."/>
            <person name="Ma J."/>
        </authorList>
    </citation>
    <scope>NUCLEOTIDE SEQUENCE [LARGE SCALE GENOMIC DNA]</scope>
    <source>
        <strain evidence="9 10">JCM 13850</strain>
    </source>
</reference>
<comment type="cofactor">
    <cofactor evidence="1 5">
        <name>FAD</name>
        <dbReference type="ChEBI" id="CHEBI:57692"/>
    </cofactor>
</comment>
<dbReference type="Pfam" id="PF02770">
    <property type="entry name" value="Acyl-CoA_dh_M"/>
    <property type="match status" value="1"/>
</dbReference>
<proteinExistence type="inferred from homology"/>
<dbReference type="Gene3D" id="1.20.140.10">
    <property type="entry name" value="Butyryl-CoA Dehydrogenase, subunit A, domain 3"/>
    <property type="match status" value="1"/>
</dbReference>
<accession>A0ABN2ZUH0</accession>
<evidence type="ECO:0000256" key="1">
    <source>
        <dbReference type="ARBA" id="ARBA00001974"/>
    </source>
</evidence>
<name>A0ABN2ZUH0_9ACTN</name>
<dbReference type="InterPro" id="IPR009100">
    <property type="entry name" value="AcylCoA_DH/oxidase_NM_dom_sf"/>
</dbReference>
<dbReference type="InterPro" id="IPR037069">
    <property type="entry name" value="AcylCoA_DH/ox_N_sf"/>
</dbReference>
<organism evidence="9 10">
    <name type="scientific">Actinomadura napierensis</name>
    <dbReference type="NCBI Taxonomy" id="267854"/>
    <lineage>
        <taxon>Bacteria</taxon>
        <taxon>Bacillati</taxon>
        <taxon>Actinomycetota</taxon>
        <taxon>Actinomycetes</taxon>
        <taxon>Streptosporangiales</taxon>
        <taxon>Thermomonosporaceae</taxon>
        <taxon>Actinomadura</taxon>
    </lineage>
</organism>
<evidence type="ECO:0000259" key="8">
    <source>
        <dbReference type="Pfam" id="PF02770"/>
    </source>
</evidence>
<dbReference type="EMBL" id="BAAAMR010000047">
    <property type="protein sequence ID" value="GAA2147787.1"/>
    <property type="molecule type" value="Genomic_DNA"/>
</dbReference>
<feature type="compositionally biased region" description="Low complexity" evidence="6">
    <location>
        <begin position="1"/>
        <end position="22"/>
    </location>
</feature>
<keyword evidence="4 5" id="KW-0274">FAD</keyword>
<dbReference type="Gene3D" id="1.10.540.10">
    <property type="entry name" value="Acyl-CoA dehydrogenase/oxidase, N-terminal domain"/>
    <property type="match status" value="1"/>
</dbReference>
<dbReference type="PANTHER" id="PTHR43884">
    <property type="entry name" value="ACYL-COA DEHYDROGENASE"/>
    <property type="match status" value="1"/>
</dbReference>
<evidence type="ECO:0000256" key="3">
    <source>
        <dbReference type="ARBA" id="ARBA00022630"/>
    </source>
</evidence>
<evidence type="ECO:0000256" key="2">
    <source>
        <dbReference type="ARBA" id="ARBA00009347"/>
    </source>
</evidence>
<dbReference type="Proteomes" id="UP001501020">
    <property type="component" value="Unassembled WGS sequence"/>
</dbReference>
<feature type="domain" description="Acyl-CoA dehydrogenase/oxidase C-terminal" evidence="7">
    <location>
        <begin position="242"/>
        <end position="391"/>
    </location>
</feature>
<feature type="region of interest" description="Disordered" evidence="6">
    <location>
        <begin position="1"/>
        <end position="24"/>
    </location>
</feature>
<dbReference type="InterPro" id="IPR036250">
    <property type="entry name" value="AcylCo_DH-like_C"/>
</dbReference>
<dbReference type="RefSeq" id="WP_344271696.1">
    <property type="nucleotide sequence ID" value="NZ_BAAAMR010000047.1"/>
</dbReference>
<comment type="caution">
    <text evidence="9">The sequence shown here is derived from an EMBL/GenBank/DDBJ whole genome shotgun (WGS) entry which is preliminary data.</text>
</comment>
<sequence>MTGATGATGATAATRPGTGPAGELEALLDARPDVFSAERSGELDRAEELPADACALLDAFGLPAYYVPAEAGGRLDDHELLFHLLRTVALRDLTVAVAHGKTYLGAMPVWVAGDPGQARRLGARIRDGARVSWALTEPGHGADLLAGEVSARASGGGYRLDGVKWPINNATAGGHLCVLARTDEAGGPRGHSFFLVDKAELPAGSYRPLPKARTHGIRGADISGIAFEGARVPASALVGREGGGAETALLGLQLTRTICASLSAGAAEHGLRLAVRFAGERLIQDRPLIERYNVRAVLARAAGALAAVEAAGIVGARAVHGLTGEMSVVSAVVKALAPTLTDRMLGELAELLGSRAFLTREYASGAFQKLQRDHRVVGIFDGSTVVARNALINQFPRLVRGHAAGIRDAAGLAATARAGTPPGELEWARLSLVSRTGCSVVQGLRPAVEGLALDGAEPLVCDVLTAIDAVHGRMAAIRPSARPDIGAFEVAADYELCFAAASCLHLWAAGAAGGSADGALWLRVALRHLLDGLGRGPGSDPADDERIAGLLARAVAEGRPLSPFRGDQDGERT</sequence>
<dbReference type="SUPFAM" id="SSF47203">
    <property type="entry name" value="Acyl-CoA dehydrogenase C-terminal domain-like"/>
    <property type="match status" value="1"/>
</dbReference>
<dbReference type="InterPro" id="IPR046373">
    <property type="entry name" value="Acyl-CoA_Oxase/DH_mid-dom_sf"/>
</dbReference>
<evidence type="ECO:0000256" key="5">
    <source>
        <dbReference type="RuleBase" id="RU362125"/>
    </source>
</evidence>
<evidence type="ECO:0000256" key="4">
    <source>
        <dbReference type="ARBA" id="ARBA00022827"/>
    </source>
</evidence>
<dbReference type="PANTHER" id="PTHR43884:SF19">
    <property type="entry name" value="ACYL-COA DEHYDROGENASE FADE4-RELATED"/>
    <property type="match status" value="1"/>
</dbReference>
<dbReference type="SUPFAM" id="SSF56645">
    <property type="entry name" value="Acyl-CoA dehydrogenase NM domain-like"/>
    <property type="match status" value="1"/>
</dbReference>
<dbReference type="InterPro" id="IPR009075">
    <property type="entry name" value="AcylCo_DH/oxidase_C"/>
</dbReference>
<evidence type="ECO:0000259" key="7">
    <source>
        <dbReference type="Pfam" id="PF00441"/>
    </source>
</evidence>
<evidence type="ECO:0000256" key="6">
    <source>
        <dbReference type="SAM" id="MobiDB-lite"/>
    </source>
</evidence>
<dbReference type="InterPro" id="IPR006091">
    <property type="entry name" value="Acyl-CoA_Oxase/DH_mid-dom"/>
</dbReference>
<dbReference type="CDD" id="cd00567">
    <property type="entry name" value="ACAD"/>
    <property type="match status" value="1"/>
</dbReference>